<dbReference type="OrthoDB" id="4950701at2"/>
<proteinExistence type="predicted"/>
<keyword evidence="1" id="KW-0472">Membrane</keyword>
<comment type="caution">
    <text evidence="2">The sequence shown here is derived from an EMBL/GenBank/DDBJ whole genome shotgun (WGS) entry which is preliminary data.</text>
</comment>
<sequence length="74" mass="7612">MTKSHKERIVHYLELLVLSWLILGAVVTGQRGYFANTHSCGGIATIALTVVAGPLNYAGLDSKAAGCSGPAPSG</sequence>
<evidence type="ECO:0000313" key="2">
    <source>
        <dbReference type="EMBL" id="OHU19415.1"/>
    </source>
</evidence>
<dbReference type="AlphaFoldDB" id="A0A1S1L4J6"/>
<name>A0A1S1L4J6_9MYCO</name>
<protein>
    <submittedName>
        <fullName evidence="2">Uncharacterized protein</fullName>
    </submittedName>
</protein>
<reference evidence="2 3" key="1">
    <citation type="submission" date="2016-10" db="EMBL/GenBank/DDBJ databases">
        <title>Evaluation of Human, Veterinary and Environmental Mycobacterium chelonae Isolates by Core Genome Phylogenomic Analysis, Targeted Gene Comparison, and Anti-microbial Susceptibility Patterns: A Tale of Mistaken Identities.</title>
        <authorList>
            <person name="Fogelson S.B."/>
            <person name="Camus A.C."/>
            <person name="Lorenz W."/>
            <person name="Vasireddy R."/>
            <person name="Vasireddy S."/>
            <person name="Smith T."/>
            <person name="Brown-Elliott B.A."/>
            <person name="Wallace R.J.Jr."/>
            <person name="Hasan N.A."/>
            <person name="Reischl U."/>
            <person name="Sanchez S."/>
        </authorList>
    </citation>
    <scope>NUCLEOTIDE SEQUENCE [LARGE SCALE GENOMIC DNA]</scope>
    <source>
        <strain evidence="2 3">1559</strain>
    </source>
</reference>
<gene>
    <name evidence="2" type="ORF">BKG76_21995</name>
</gene>
<dbReference type="GeneID" id="57169499"/>
<keyword evidence="1" id="KW-1133">Transmembrane helix</keyword>
<dbReference type="RefSeq" id="WP_070940060.1">
    <property type="nucleotide sequence ID" value="NZ_MLIK01000024.1"/>
</dbReference>
<dbReference type="STRING" id="948102.BKG76_21995"/>
<dbReference type="Proteomes" id="UP000179616">
    <property type="component" value="Unassembled WGS sequence"/>
</dbReference>
<organism evidence="2 3">
    <name type="scientific">Mycobacteroides franklinii</name>
    <dbReference type="NCBI Taxonomy" id="948102"/>
    <lineage>
        <taxon>Bacteria</taxon>
        <taxon>Bacillati</taxon>
        <taxon>Actinomycetota</taxon>
        <taxon>Actinomycetes</taxon>
        <taxon>Mycobacteriales</taxon>
        <taxon>Mycobacteriaceae</taxon>
        <taxon>Mycobacteroides</taxon>
    </lineage>
</organism>
<feature type="transmembrane region" description="Helical" evidence="1">
    <location>
        <begin position="12"/>
        <end position="29"/>
    </location>
</feature>
<evidence type="ECO:0000256" key="1">
    <source>
        <dbReference type="SAM" id="Phobius"/>
    </source>
</evidence>
<evidence type="ECO:0000313" key="3">
    <source>
        <dbReference type="Proteomes" id="UP000179616"/>
    </source>
</evidence>
<accession>A0A1S1L4J6</accession>
<dbReference type="EMBL" id="MLIK01000024">
    <property type="protein sequence ID" value="OHU19415.1"/>
    <property type="molecule type" value="Genomic_DNA"/>
</dbReference>
<keyword evidence="1" id="KW-0812">Transmembrane</keyword>